<evidence type="ECO:0000256" key="1">
    <source>
        <dbReference type="SAM" id="MobiDB-lite"/>
    </source>
</evidence>
<keyword evidence="3" id="KW-1185">Reference proteome</keyword>
<name>A0A8H4X5T8_9HYPO</name>
<dbReference type="OrthoDB" id="9988102at2759"/>
<protein>
    <submittedName>
        <fullName evidence="2">Uncharacterized protein</fullName>
    </submittedName>
</protein>
<proteinExistence type="predicted"/>
<evidence type="ECO:0000313" key="3">
    <source>
        <dbReference type="Proteomes" id="UP000622797"/>
    </source>
</evidence>
<feature type="region of interest" description="Disordered" evidence="1">
    <location>
        <begin position="258"/>
        <end position="283"/>
    </location>
</feature>
<comment type="caution">
    <text evidence="2">The sequence shown here is derived from an EMBL/GenBank/DDBJ whole genome shotgun (WGS) entry which is preliminary data.</text>
</comment>
<dbReference type="AlphaFoldDB" id="A0A8H4X5T8"/>
<feature type="region of interest" description="Disordered" evidence="1">
    <location>
        <begin position="27"/>
        <end position="72"/>
    </location>
</feature>
<gene>
    <name evidence="2" type="ORF">FSARC_9846</name>
</gene>
<sequence length="489" mass="54235">MADDNPENKAKGQPRYKAWFPFIKTPQSTSSHKAASPYAPISQSSGTSHQTITRNNSLPVPSPSVEPPQISAYKFTTSPSPIWLSSLAHPPRDESDGALAIPHLLVNGDSFPLEDIPEGRKLGELEITRRPIAAASSHEKKSPNAVLQPELKLGPNQPSSAKLSMVDPSTGMAIVPKDQVVHPAAFGITPPDGPKPPDETVFHAMVTRQGAEISPRDTQKAKESAYQIDITPPISQREPPPGIIIDSGVLQPPKDAEITRESDNSANTDNHTWAPPSANDGSLVPPVLNIPMSSPNEHRPVPDAAWPGFQPFTWPIDNSRTAESVITDPDYYNIGKPTCSLNLVCYRSGANGCDLQQVQCILRSKFPSDEGFEDTLAANPHLVHTDAQFFDEIRRLFNSKMSGFFRRHFSLKSLREFRVLAYTPTTRPIVVPFDDFVLQEMMFAYRNPDRLETKDDWIHWVFRLRRKDKRHAIEFVEVSFVNLVGDFGS</sequence>
<feature type="region of interest" description="Disordered" evidence="1">
    <location>
        <begin position="133"/>
        <end position="164"/>
    </location>
</feature>
<reference evidence="2" key="1">
    <citation type="journal article" date="2020" name="BMC Genomics">
        <title>Correction to: Identification and distribution of gene clusters required for synthesis of sphingolipid metabolism inhibitors in diverse species of the filamentous fungus Fusarium.</title>
        <authorList>
            <person name="Kim H.S."/>
            <person name="Lohmar J.M."/>
            <person name="Busman M."/>
            <person name="Brown D.W."/>
            <person name="Naumann T.A."/>
            <person name="Divon H.H."/>
            <person name="Lysoe E."/>
            <person name="Uhlig S."/>
            <person name="Proctor R.H."/>
        </authorList>
    </citation>
    <scope>NUCLEOTIDE SEQUENCE</scope>
    <source>
        <strain evidence="2">NRRL 20472</strain>
    </source>
</reference>
<dbReference type="Proteomes" id="UP000622797">
    <property type="component" value="Unassembled WGS sequence"/>
</dbReference>
<dbReference type="EMBL" id="JABEXW010000575">
    <property type="protein sequence ID" value="KAF4962056.1"/>
    <property type="molecule type" value="Genomic_DNA"/>
</dbReference>
<accession>A0A8H4X5T8</accession>
<organism evidence="2 3">
    <name type="scientific">Fusarium sarcochroum</name>
    <dbReference type="NCBI Taxonomy" id="1208366"/>
    <lineage>
        <taxon>Eukaryota</taxon>
        <taxon>Fungi</taxon>
        <taxon>Dikarya</taxon>
        <taxon>Ascomycota</taxon>
        <taxon>Pezizomycotina</taxon>
        <taxon>Sordariomycetes</taxon>
        <taxon>Hypocreomycetidae</taxon>
        <taxon>Hypocreales</taxon>
        <taxon>Nectriaceae</taxon>
        <taxon>Fusarium</taxon>
        <taxon>Fusarium lateritium species complex</taxon>
    </lineage>
</organism>
<reference evidence="2" key="2">
    <citation type="submission" date="2020-05" db="EMBL/GenBank/DDBJ databases">
        <authorList>
            <person name="Kim H.-S."/>
            <person name="Proctor R.H."/>
            <person name="Brown D.W."/>
        </authorList>
    </citation>
    <scope>NUCLEOTIDE SEQUENCE</scope>
    <source>
        <strain evidence="2">NRRL 20472</strain>
    </source>
</reference>
<feature type="compositionally biased region" description="Polar residues" evidence="1">
    <location>
        <begin position="41"/>
        <end position="58"/>
    </location>
</feature>
<evidence type="ECO:0000313" key="2">
    <source>
        <dbReference type="EMBL" id="KAF4962056.1"/>
    </source>
</evidence>